<name>A0A517N9P4_9BACT</name>
<dbReference type="OrthoDB" id="265170at2"/>
<proteinExistence type="predicted"/>
<dbReference type="AlphaFoldDB" id="A0A517N9P4"/>
<dbReference type="EMBL" id="CP036525">
    <property type="protein sequence ID" value="QDT03854.1"/>
    <property type="molecule type" value="Genomic_DNA"/>
</dbReference>
<protein>
    <submittedName>
        <fullName evidence="1">Uncharacterized protein</fullName>
    </submittedName>
</protein>
<organism evidence="1 2">
    <name type="scientific">Rubripirellula lacrimiformis</name>
    <dbReference type="NCBI Taxonomy" id="1930273"/>
    <lineage>
        <taxon>Bacteria</taxon>
        <taxon>Pseudomonadati</taxon>
        <taxon>Planctomycetota</taxon>
        <taxon>Planctomycetia</taxon>
        <taxon>Pirellulales</taxon>
        <taxon>Pirellulaceae</taxon>
        <taxon>Rubripirellula</taxon>
    </lineage>
</organism>
<dbReference type="Proteomes" id="UP000318538">
    <property type="component" value="Chromosome"/>
</dbReference>
<sequence>MEDQSHPTSDRKRFPTALFDHQHVIRHLLIPPLLLVFLSSAFAQAPNPFEPTDNEASAKAEWTATHPGGDTPHERMLSLAHTDALPSFDRVELYAVSLPKRDPFGDEKPERKPAGETFPIRPYGNQATIHAHVTLTGADCDELRTAWQSLAFDRQGGAFCHYPVYGFRLYRSDALLFETTVCWQCRNFYVPRFDADENRFTHGWYGFADDSKAKALLGLFTSHLPHPKL</sequence>
<evidence type="ECO:0000313" key="2">
    <source>
        <dbReference type="Proteomes" id="UP000318538"/>
    </source>
</evidence>
<accession>A0A517N9P4</accession>
<dbReference type="KEGG" id="rlc:K227x_22390"/>
<evidence type="ECO:0000313" key="1">
    <source>
        <dbReference type="EMBL" id="QDT03854.1"/>
    </source>
</evidence>
<keyword evidence="2" id="KW-1185">Reference proteome</keyword>
<reference evidence="1 2" key="1">
    <citation type="submission" date="2019-02" db="EMBL/GenBank/DDBJ databases">
        <title>Deep-cultivation of Planctomycetes and their phenomic and genomic characterization uncovers novel biology.</title>
        <authorList>
            <person name="Wiegand S."/>
            <person name="Jogler M."/>
            <person name="Boedeker C."/>
            <person name="Pinto D."/>
            <person name="Vollmers J."/>
            <person name="Rivas-Marin E."/>
            <person name="Kohn T."/>
            <person name="Peeters S.H."/>
            <person name="Heuer A."/>
            <person name="Rast P."/>
            <person name="Oberbeckmann S."/>
            <person name="Bunk B."/>
            <person name="Jeske O."/>
            <person name="Meyerdierks A."/>
            <person name="Storesund J.E."/>
            <person name="Kallscheuer N."/>
            <person name="Luecker S."/>
            <person name="Lage O.M."/>
            <person name="Pohl T."/>
            <person name="Merkel B.J."/>
            <person name="Hornburger P."/>
            <person name="Mueller R.-W."/>
            <person name="Bruemmer F."/>
            <person name="Labrenz M."/>
            <person name="Spormann A.M."/>
            <person name="Op den Camp H."/>
            <person name="Overmann J."/>
            <person name="Amann R."/>
            <person name="Jetten M.S.M."/>
            <person name="Mascher T."/>
            <person name="Medema M.H."/>
            <person name="Devos D.P."/>
            <person name="Kaster A.-K."/>
            <person name="Ovreas L."/>
            <person name="Rohde M."/>
            <person name="Galperin M.Y."/>
            <person name="Jogler C."/>
        </authorList>
    </citation>
    <scope>NUCLEOTIDE SEQUENCE [LARGE SCALE GENOMIC DNA]</scope>
    <source>
        <strain evidence="1 2">K22_7</strain>
    </source>
</reference>
<gene>
    <name evidence="1" type="ORF">K227x_22390</name>
</gene>